<evidence type="ECO:0000256" key="5">
    <source>
        <dbReference type="ARBA" id="ARBA00022977"/>
    </source>
</evidence>
<proteinExistence type="predicted"/>
<evidence type="ECO:0000313" key="9">
    <source>
        <dbReference type="EMBL" id="MBM7477673.1"/>
    </source>
</evidence>
<dbReference type="InterPro" id="IPR004399">
    <property type="entry name" value="HMP/HMP-P_kinase_dom"/>
</dbReference>
<dbReference type="InterPro" id="IPR013749">
    <property type="entry name" value="PM/HMP-P_kinase-1"/>
</dbReference>
<dbReference type="PANTHER" id="PTHR20858:SF17">
    <property type="entry name" value="HYDROXYMETHYLPYRIMIDINE_PHOSPHOMETHYLPYRIMIDINE KINASE THI20-RELATED"/>
    <property type="match status" value="1"/>
</dbReference>
<dbReference type="RefSeq" id="WP_205305911.1">
    <property type="nucleotide sequence ID" value="NZ_BAAAVF010000005.1"/>
</dbReference>
<keyword evidence="5" id="KW-0784">Thiamine biosynthesis</keyword>
<evidence type="ECO:0000256" key="4">
    <source>
        <dbReference type="ARBA" id="ARBA00004769"/>
    </source>
</evidence>
<keyword evidence="9" id="KW-0808">Transferase</keyword>
<keyword evidence="9" id="KW-0418">Kinase</keyword>
<dbReference type="InterPro" id="IPR004305">
    <property type="entry name" value="Thiaminase-2/PQQC"/>
</dbReference>
<feature type="domain" description="Thiaminase-2/PQQC" evidence="7">
    <location>
        <begin position="328"/>
        <end position="519"/>
    </location>
</feature>
<dbReference type="Proteomes" id="UP000698059">
    <property type="component" value="Unassembled WGS sequence"/>
</dbReference>
<comment type="function">
    <text evidence="3">Catalyzes the phosphorylation of hydroxymethylpyrimidine phosphate (HMP-P) to HMP-PP, and of HMP to HMP-P.</text>
</comment>
<feature type="domain" description="Pyridoxamine kinase/Phosphomethylpyrimidine kinase" evidence="8">
    <location>
        <begin position="47"/>
        <end position="296"/>
    </location>
</feature>
<dbReference type="Gene3D" id="1.20.910.10">
    <property type="entry name" value="Heme oxygenase-like"/>
    <property type="match status" value="1"/>
</dbReference>
<accession>A0ABS2LB76</accession>
<sequence>MSLAATTPVLPAPARTPAADAVVADEHGASRRAEPSRPRVLSIAGTDPTGGAGIQADLKAFAAHGAYGMAVTTALVAQNTHGVRTVHVPGADFLAEQLDAVSDDVVIDAVKIGMVADEPNARAIAAWLGRAKPPFVVLDPVMVATSGHRLLDEGAEQAVRELVALADLVTPNLPELAVLVGEQAATTWPDALAQARRLHVASGAVVLLKGGHLTGEESPDALVGARGPDDVTTFSAPRVDTVHTHGTGCSLSAAVAALRPRRDGWESATRDAKTWLTGALRAGGALAVGTGRGPVDHLAHLPTLGLRTFSEEAWDRIEGWREAVESMGFVRALADGSLAAEDFGFYLAQDAAYLAEYSRVLSRASRFAPTPEARQFFAGAAVTSLEVEQALHRDWLGEHAGMDRGAVEGVDPSPVTAAYTNHLHAASNGSYAETVAALLPCYWLYSHIGDVLVRRAGDLDGHPYARWISLYGDPAFAEATRTACSFADEAARWASPAERERMLRAFELSSMHEYLFFEQGLTRPTWPAPPLAAHRAPAEK</sequence>
<dbReference type="InterPro" id="IPR029056">
    <property type="entry name" value="Ribokinase-like"/>
</dbReference>
<protein>
    <submittedName>
        <fullName evidence="9">Hydroxymethylpyrimidine kinase/phosphomethylpyrimidine kinase</fullName>
    </submittedName>
</protein>
<evidence type="ECO:0000256" key="3">
    <source>
        <dbReference type="ARBA" id="ARBA00003848"/>
    </source>
</evidence>
<gene>
    <name evidence="9" type="ORF">JOD49_000593</name>
</gene>
<dbReference type="InterPro" id="IPR016084">
    <property type="entry name" value="Haem_Oase-like_multi-hlx"/>
</dbReference>
<evidence type="ECO:0000259" key="8">
    <source>
        <dbReference type="Pfam" id="PF08543"/>
    </source>
</evidence>
<dbReference type="CDD" id="cd01169">
    <property type="entry name" value="HMPP_kinase"/>
    <property type="match status" value="1"/>
</dbReference>
<comment type="pathway">
    <text evidence="4">Cofactor biosynthesis; thiamine diphosphate biosynthesis; 4-amino-2-methyl-5-diphosphomethylpyrimidine from 5-amino-1-(5-phospho-D-ribosyl)imidazole: step 3/3.</text>
</comment>
<dbReference type="Gene3D" id="3.40.1190.20">
    <property type="match status" value="1"/>
</dbReference>
<dbReference type="Pfam" id="PF03070">
    <property type="entry name" value="TENA_THI-4"/>
    <property type="match status" value="1"/>
</dbReference>
<feature type="compositionally biased region" description="Basic and acidic residues" evidence="6">
    <location>
        <begin position="24"/>
        <end position="37"/>
    </location>
</feature>
<dbReference type="Pfam" id="PF08543">
    <property type="entry name" value="Phos_pyr_kin"/>
    <property type="match status" value="1"/>
</dbReference>
<feature type="region of interest" description="Disordered" evidence="6">
    <location>
        <begin position="1"/>
        <end position="45"/>
    </location>
</feature>
<dbReference type="SUPFAM" id="SSF53613">
    <property type="entry name" value="Ribokinase-like"/>
    <property type="match status" value="1"/>
</dbReference>
<comment type="catalytic activity">
    <reaction evidence="2">
        <text>4-amino-2-methyl-5-(phosphooxymethyl)pyrimidine + ATP = 4-amino-2-methyl-5-(diphosphooxymethyl)pyrimidine + ADP</text>
        <dbReference type="Rhea" id="RHEA:19893"/>
        <dbReference type="ChEBI" id="CHEBI:30616"/>
        <dbReference type="ChEBI" id="CHEBI:57841"/>
        <dbReference type="ChEBI" id="CHEBI:58354"/>
        <dbReference type="ChEBI" id="CHEBI:456216"/>
        <dbReference type="EC" id="2.7.4.7"/>
    </reaction>
</comment>
<reference evidence="9 10" key="1">
    <citation type="submission" date="2021-01" db="EMBL/GenBank/DDBJ databases">
        <title>Sequencing the genomes of 1000 actinobacteria strains.</title>
        <authorList>
            <person name="Klenk H.-P."/>
        </authorList>
    </citation>
    <scope>NUCLEOTIDE SEQUENCE [LARGE SCALE GENOMIC DNA]</scope>
    <source>
        <strain evidence="9 10">DSM 46000</strain>
    </source>
</reference>
<keyword evidence="10" id="KW-1185">Reference proteome</keyword>
<dbReference type="NCBIfam" id="TIGR00097">
    <property type="entry name" value="HMP-P_kinase"/>
    <property type="match status" value="1"/>
</dbReference>
<dbReference type="EMBL" id="JAFBBO010000001">
    <property type="protein sequence ID" value="MBM7477673.1"/>
    <property type="molecule type" value="Genomic_DNA"/>
</dbReference>
<organism evidence="9 10">
    <name type="scientific">Oerskovia jenensis</name>
    <dbReference type="NCBI Taxonomy" id="162169"/>
    <lineage>
        <taxon>Bacteria</taxon>
        <taxon>Bacillati</taxon>
        <taxon>Actinomycetota</taxon>
        <taxon>Actinomycetes</taxon>
        <taxon>Micrococcales</taxon>
        <taxon>Cellulomonadaceae</taxon>
        <taxon>Oerskovia</taxon>
    </lineage>
</organism>
<evidence type="ECO:0000313" key="10">
    <source>
        <dbReference type="Proteomes" id="UP000698059"/>
    </source>
</evidence>
<evidence type="ECO:0000256" key="1">
    <source>
        <dbReference type="ARBA" id="ARBA00000151"/>
    </source>
</evidence>
<evidence type="ECO:0000256" key="6">
    <source>
        <dbReference type="SAM" id="MobiDB-lite"/>
    </source>
</evidence>
<feature type="compositionally biased region" description="Low complexity" evidence="6">
    <location>
        <begin position="1"/>
        <end position="19"/>
    </location>
</feature>
<dbReference type="SUPFAM" id="SSF48613">
    <property type="entry name" value="Heme oxygenase-like"/>
    <property type="match status" value="1"/>
</dbReference>
<dbReference type="PANTHER" id="PTHR20858">
    <property type="entry name" value="PHOSPHOMETHYLPYRIMIDINE KINASE"/>
    <property type="match status" value="1"/>
</dbReference>
<comment type="caution">
    <text evidence="9">The sequence shown here is derived from an EMBL/GenBank/DDBJ whole genome shotgun (WGS) entry which is preliminary data.</text>
</comment>
<dbReference type="CDD" id="cd19365">
    <property type="entry name" value="TenA_C-like"/>
    <property type="match status" value="1"/>
</dbReference>
<comment type="catalytic activity">
    <reaction evidence="1">
        <text>4-amino-5-hydroxymethyl-2-methylpyrimidine + ATP = 4-amino-2-methyl-5-(phosphooxymethyl)pyrimidine + ADP + H(+)</text>
        <dbReference type="Rhea" id="RHEA:23096"/>
        <dbReference type="ChEBI" id="CHEBI:15378"/>
        <dbReference type="ChEBI" id="CHEBI:16892"/>
        <dbReference type="ChEBI" id="CHEBI:30616"/>
        <dbReference type="ChEBI" id="CHEBI:58354"/>
        <dbReference type="ChEBI" id="CHEBI:456216"/>
        <dbReference type="EC" id="2.7.1.49"/>
    </reaction>
</comment>
<dbReference type="GO" id="GO:0016301">
    <property type="term" value="F:kinase activity"/>
    <property type="evidence" value="ECO:0007669"/>
    <property type="project" value="UniProtKB-KW"/>
</dbReference>
<evidence type="ECO:0000259" key="7">
    <source>
        <dbReference type="Pfam" id="PF03070"/>
    </source>
</evidence>
<evidence type="ECO:0000256" key="2">
    <source>
        <dbReference type="ARBA" id="ARBA00000565"/>
    </source>
</evidence>
<name>A0ABS2LB76_9CELL</name>